<dbReference type="EMBL" id="CM000880">
    <property type="protein sequence ID" value="PNT75606.1"/>
    <property type="molecule type" value="Genomic_DNA"/>
</dbReference>
<dbReference type="ExpressionAtlas" id="A0A2K2DMV0">
    <property type="expression patterns" value="baseline"/>
</dbReference>
<name>A0A2K2DMV0_BRADI</name>
<sequence length="235" mass="26345">MSTRHYKSTVLCCAFSFPFLSVTRQTYQRTVPPLVMRSLKCVSFLLWMVILLATIGSFGTTAHRELLMATRGVETKLVRTELTVEKTNIDEEIRNNVPTVRKMDFGTADANDARSIPSSGDIKNNSTNSCAPSSVIKDSGSSRMKARPSMGSIKLEGSISGQVLNVPNPRHIRILPSRNPSSGSKTELEDSIVPSTLYKNNDDRKHKMLEASDEVLKFLNRDYNRFPRRRTPVHN</sequence>
<reference evidence="3" key="2">
    <citation type="submission" date="2017-06" db="EMBL/GenBank/DDBJ databases">
        <title>WGS assembly of Brachypodium distachyon.</title>
        <authorList>
            <consortium name="The International Brachypodium Initiative"/>
            <person name="Lucas S."/>
            <person name="Harmon-Smith M."/>
            <person name="Lail K."/>
            <person name="Tice H."/>
            <person name="Grimwood J."/>
            <person name="Bruce D."/>
            <person name="Barry K."/>
            <person name="Shu S."/>
            <person name="Lindquist E."/>
            <person name="Wang M."/>
            <person name="Pitluck S."/>
            <person name="Vogel J.P."/>
            <person name="Garvin D.F."/>
            <person name="Mockler T.C."/>
            <person name="Schmutz J."/>
            <person name="Rokhsar D."/>
            <person name="Bevan M.W."/>
        </authorList>
    </citation>
    <scope>NUCLEOTIDE SEQUENCE</scope>
    <source>
        <strain evidence="3">Bd21</strain>
    </source>
</reference>
<dbReference type="OrthoDB" id="667957at2759"/>
<dbReference type="Proteomes" id="UP000008810">
    <property type="component" value="Chromosome 1"/>
</dbReference>
<feature type="compositionally biased region" description="Polar residues" evidence="1">
    <location>
        <begin position="116"/>
        <end position="132"/>
    </location>
</feature>
<evidence type="ECO:0000256" key="2">
    <source>
        <dbReference type="SAM" id="Phobius"/>
    </source>
</evidence>
<gene>
    <name evidence="4" type="primary">LOC100841694</name>
    <name evidence="3" type="ORF">BRADI_1g35510v3</name>
</gene>
<dbReference type="Gramene" id="PNT75606">
    <property type="protein sequence ID" value="PNT75606"/>
    <property type="gene ID" value="BRADI_1g35510v3"/>
</dbReference>
<proteinExistence type="predicted"/>
<dbReference type="EnsemblPlants" id="PNT75606">
    <property type="protein sequence ID" value="PNT75606"/>
    <property type="gene ID" value="BRADI_1g35510v3"/>
</dbReference>
<keyword evidence="2" id="KW-0472">Membrane</keyword>
<evidence type="ECO:0000313" key="5">
    <source>
        <dbReference type="Proteomes" id="UP000008810"/>
    </source>
</evidence>
<protein>
    <submittedName>
        <fullName evidence="3 4">Uncharacterized protein</fullName>
    </submittedName>
</protein>
<reference evidence="3 4" key="1">
    <citation type="journal article" date="2010" name="Nature">
        <title>Genome sequencing and analysis of the model grass Brachypodium distachyon.</title>
        <authorList>
            <consortium name="International Brachypodium Initiative"/>
        </authorList>
    </citation>
    <scope>NUCLEOTIDE SEQUENCE [LARGE SCALE GENOMIC DNA]</scope>
    <source>
        <strain evidence="3 4">Bd21</strain>
    </source>
</reference>
<keyword evidence="2" id="KW-0812">Transmembrane</keyword>
<feature type="transmembrane region" description="Helical" evidence="2">
    <location>
        <begin position="44"/>
        <end position="62"/>
    </location>
</feature>
<feature type="region of interest" description="Disordered" evidence="1">
    <location>
        <begin position="108"/>
        <end position="147"/>
    </location>
</feature>
<evidence type="ECO:0000313" key="3">
    <source>
        <dbReference type="EMBL" id="PNT75606.1"/>
    </source>
</evidence>
<evidence type="ECO:0000313" key="4">
    <source>
        <dbReference type="EnsemblPlants" id="PNT75606"/>
    </source>
</evidence>
<keyword evidence="2" id="KW-1133">Transmembrane helix</keyword>
<organism evidence="3">
    <name type="scientific">Brachypodium distachyon</name>
    <name type="common">Purple false brome</name>
    <name type="synonym">Trachynia distachya</name>
    <dbReference type="NCBI Taxonomy" id="15368"/>
    <lineage>
        <taxon>Eukaryota</taxon>
        <taxon>Viridiplantae</taxon>
        <taxon>Streptophyta</taxon>
        <taxon>Embryophyta</taxon>
        <taxon>Tracheophyta</taxon>
        <taxon>Spermatophyta</taxon>
        <taxon>Magnoliopsida</taxon>
        <taxon>Liliopsida</taxon>
        <taxon>Poales</taxon>
        <taxon>Poaceae</taxon>
        <taxon>BOP clade</taxon>
        <taxon>Pooideae</taxon>
        <taxon>Stipodae</taxon>
        <taxon>Brachypodieae</taxon>
        <taxon>Brachypodium</taxon>
    </lineage>
</organism>
<accession>A0A2K2DMV0</accession>
<keyword evidence="5" id="KW-1185">Reference proteome</keyword>
<reference evidence="4" key="3">
    <citation type="submission" date="2018-08" db="UniProtKB">
        <authorList>
            <consortium name="EnsemblPlants"/>
        </authorList>
    </citation>
    <scope>IDENTIFICATION</scope>
    <source>
        <strain evidence="4">cv. Bd21</strain>
    </source>
</reference>
<evidence type="ECO:0000256" key="1">
    <source>
        <dbReference type="SAM" id="MobiDB-lite"/>
    </source>
</evidence>
<dbReference type="AlphaFoldDB" id="A0A2K2DMV0"/>